<dbReference type="EMBL" id="CAJNRG010011760">
    <property type="protein sequence ID" value="CAF2134699.1"/>
    <property type="molecule type" value="Genomic_DNA"/>
</dbReference>
<protein>
    <submittedName>
        <fullName evidence="1">Uncharacterized protein</fullName>
    </submittedName>
</protein>
<accession>A0A816WIM4</accession>
<dbReference type="Proteomes" id="UP000663842">
    <property type="component" value="Unassembled WGS sequence"/>
</dbReference>
<evidence type="ECO:0000313" key="3">
    <source>
        <dbReference type="Proteomes" id="UP000663887"/>
    </source>
</evidence>
<evidence type="ECO:0000313" key="2">
    <source>
        <dbReference type="EMBL" id="CAF3803543.1"/>
    </source>
</evidence>
<dbReference type="AlphaFoldDB" id="A0A816WIM4"/>
<evidence type="ECO:0000313" key="1">
    <source>
        <dbReference type="EMBL" id="CAF2134699.1"/>
    </source>
</evidence>
<proteinExistence type="predicted"/>
<sequence>MGNHTTLYFSVAAWGRAASLAEPRPTLVSVYIAASTFSHHGVQHANFECSYFTGAASILHDVASDPGNVARSLGDLANNPVDATRISVDATSIPDDATCIPGDIAIIPWVRQIG</sequence>
<reference evidence="1" key="1">
    <citation type="submission" date="2021-02" db="EMBL/GenBank/DDBJ databases">
        <authorList>
            <person name="Nowell W R."/>
        </authorList>
    </citation>
    <scope>NUCLEOTIDE SEQUENCE</scope>
</reference>
<comment type="caution">
    <text evidence="1">The sequence shown here is derived from an EMBL/GenBank/DDBJ whole genome shotgun (WGS) entry which is preliminary data.</text>
</comment>
<organism evidence="1 3">
    <name type="scientific">Rotaria magnacalcarata</name>
    <dbReference type="NCBI Taxonomy" id="392030"/>
    <lineage>
        <taxon>Eukaryota</taxon>
        <taxon>Metazoa</taxon>
        <taxon>Spiralia</taxon>
        <taxon>Gnathifera</taxon>
        <taxon>Rotifera</taxon>
        <taxon>Eurotatoria</taxon>
        <taxon>Bdelloidea</taxon>
        <taxon>Philodinida</taxon>
        <taxon>Philodinidae</taxon>
        <taxon>Rotaria</taxon>
    </lineage>
</organism>
<name>A0A816WIM4_9BILA</name>
<dbReference type="EMBL" id="CAJOBF010000353">
    <property type="protein sequence ID" value="CAF3803543.1"/>
    <property type="molecule type" value="Genomic_DNA"/>
</dbReference>
<gene>
    <name evidence="2" type="ORF">UXM345_LOCUS4956</name>
    <name evidence="1" type="ORF">XDN619_LOCUS25453</name>
</gene>
<dbReference type="Proteomes" id="UP000663887">
    <property type="component" value="Unassembled WGS sequence"/>
</dbReference>